<evidence type="ECO:0000256" key="10">
    <source>
        <dbReference type="SAM" id="MobiDB-lite"/>
    </source>
</evidence>
<gene>
    <name evidence="11" type="ORF">DAPPUDRAFT_49990</name>
</gene>
<evidence type="ECO:0000256" key="7">
    <source>
        <dbReference type="ARBA" id="ARBA00023242"/>
    </source>
</evidence>
<dbReference type="EMBL" id="GL732542">
    <property type="protein sequence ID" value="EFX81650.1"/>
    <property type="molecule type" value="Genomic_DNA"/>
</dbReference>
<protein>
    <recommendedName>
        <fullName evidence="3">Mediator of RNA polymerase II transcription subunit 30</fullName>
    </recommendedName>
    <alternativeName>
        <fullName evidence="9">Mediator complex subunit 30</fullName>
    </alternativeName>
</protein>
<comment type="similarity">
    <text evidence="2">Belongs to the Mediator complex subunit 30 family.</text>
</comment>
<dbReference type="InParanoid" id="E9GFJ8"/>
<organism evidence="11 12">
    <name type="scientific">Daphnia pulex</name>
    <name type="common">Water flea</name>
    <dbReference type="NCBI Taxonomy" id="6669"/>
    <lineage>
        <taxon>Eukaryota</taxon>
        <taxon>Metazoa</taxon>
        <taxon>Ecdysozoa</taxon>
        <taxon>Arthropoda</taxon>
        <taxon>Crustacea</taxon>
        <taxon>Branchiopoda</taxon>
        <taxon>Diplostraca</taxon>
        <taxon>Cladocera</taxon>
        <taxon>Anomopoda</taxon>
        <taxon>Daphniidae</taxon>
        <taxon>Daphnia</taxon>
    </lineage>
</organism>
<evidence type="ECO:0000313" key="12">
    <source>
        <dbReference type="Proteomes" id="UP000000305"/>
    </source>
</evidence>
<proteinExistence type="inferred from homology"/>
<dbReference type="GO" id="GO:0045893">
    <property type="term" value="P:positive regulation of DNA-templated transcription"/>
    <property type="evidence" value="ECO:0000318"/>
    <property type="project" value="GO_Central"/>
</dbReference>
<evidence type="ECO:0000256" key="1">
    <source>
        <dbReference type="ARBA" id="ARBA00004123"/>
    </source>
</evidence>
<keyword evidence="12" id="KW-1185">Reference proteome</keyword>
<evidence type="ECO:0000256" key="2">
    <source>
        <dbReference type="ARBA" id="ARBA00010606"/>
    </source>
</evidence>
<dbReference type="GO" id="GO:0003712">
    <property type="term" value="F:transcription coregulator activity"/>
    <property type="evidence" value="ECO:0000318"/>
    <property type="project" value="GO_Central"/>
</dbReference>
<accession>E9GFJ8</accession>
<dbReference type="PANTHER" id="PTHR31705:SF4">
    <property type="entry name" value="MEDIATOR OF RNA POLYMERASE II TRANSCRIPTION SUBUNIT 30"/>
    <property type="match status" value="1"/>
</dbReference>
<dbReference type="OrthoDB" id="10067025at2759"/>
<evidence type="ECO:0000256" key="4">
    <source>
        <dbReference type="ARBA" id="ARBA00023015"/>
    </source>
</evidence>
<evidence type="ECO:0000256" key="9">
    <source>
        <dbReference type="ARBA" id="ARBA00031981"/>
    </source>
</evidence>
<dbReference type="OMA" id="IWDVNAM"/>
<sequence length="188" mass="22411">MQQQQFIQQQQLQQQQHQQQQHQQQPQQPQPQAQKDFNPASLCRFGQETVQELVSRVQECFQLLKNLQPPNGSAQSTSVAVDKKNKLDDQLKMVKVLFKRLRIIYNKCNENSQELDSYPLDSMLPTQSNLVDWKYADRVKSEQYLTAVDEKKELYDQILVKNRHLQDIMEYMRSIIWEINTMLMMRRP</sequence>
<dbReference type="HOGENOM" id="CLU_074190_1_0_1"/>
<dbReference type="Proteomes" id="UP000000305">
    <property type="component" value="Unassembled WGS sequence"/>
</dbReference>
<dbReference type="Pfam" id="PF11315">
    <property type="entry name" value="Med30"/>
    <property type="match status" value="1"/>
</dbReference>
<feature type="compositionally biased region" description="Low complexity" evidence="10">
    <location>
        <begin position="1"/>
        <end position="34"/>
    </location>
</feature>
<dbReference type="AlphaFoldDB" id="E9GFJ8"/>
<evidence type="ECO:0000256" key="5">
    <source>
        <dbReference type="ARBA" id="ARBA00023159"/>
    </source>
</evidence>
<evidence type="ECO:0000256" key="3">
    <source>
        <dbReference type="ARBA" id="ARBA00019664"/>
    </source>
</evidence>
<name>E9GFJ8_DAPPU</name>
<dbReference type="KEGG" id="dpx:DAPPUDRAFT_49990"/>
<dbReference type="GO" id="GO:0016592">
    <property type="term" value="C:mediator complex"/>
    <property type="evidence" value="ECO:0000318"/>
    <property type="project" value="GO_Central"/>
</dbReference>
<evidence type="ECO:0000313" key="11">
    <source>
        <dbReference type="EMBL" id="EFX81650.1"/>
    </source>
</evidence>
<comment type="function">
    <text evidence="8">Component of the Mediator complex, a coactivator involved in the regulated transcription of nearly all RNA polymerase II-dependent genes. Mediator functions as a bridge to convey information from gene-specific regulatory proteins to the basal RNA polymerase II transcription machinery. Mediator is recruited to promoters by direct interactions with regulatory proteins and serves as a scaffold for the assembly of a functional preinitiation complex with RNA polymerase II and the general transcription factors.</text>
</comment>
<dbReference type="eggNOG" id="ENOG502QV3C">
    <property type="taxonomic scope" value="Eukaryota"/>
</dbReference>
<evidence type="ECO:0000256" key="8">
    <source>
        <dbReference type="ARBA" id="ARBA00025687"/>
    </source>
</evidence>
<dbReference type="PANTHER" id="PTHR31705">
    <property type="entry name" value="MEDIATOR OF RNA POLYMERASE II TRANSCRIPTION SUBUNIT 30"/>
    <property type="match status" value="1"/>
</dbReference>
<dbReference type="STRING" id="6669.E9GFJ8"/>
<feature type="region of interest" description="Disordered" evidence="10">
    <location>
        <begin position="1"/>
        <end position="37"/>
    </location>
</feature>
<comment type="subcellular location">
    <subcellularLocation>
        <location evidence="1">Nucleus</location>
    </subcellularLocation>
</comment>
<keyword evidence="4" id="KW-0805">Transcription regulation</keyword>
<keyword evidence="6" id="KW-0804">Transcription</keyword>
<evidence type="ECO:0000256" key="6">
    <source>
        <dbReference type="ARBA" id="ARBA00023163"/>
    </source>
</evidence>
<reference evidence="11 12" key="1">
    <citation type="journal article" date="2011" name="Science">
        <title>The ecoresponsive genome of Daphnia pulex.</title>
        <authorList>
            <person name="Colbourne J.K."/>
            <person name="Pfrender M.E."/>
            <person name="Gilbert D."/>
            <person name="Thomas W.K."/>
            <person name="Tucker A."/>
            <person name="Oakley T.H."/>
            <person name="Tokishita S."/>
            <person name="Aerts A."/>
            <person name="Arnold G.J."/>
            <person name="Basu M.K."/>
            <person name="Bauer D.J."/>
            <person name="Caceres C.E."/>
            <person name="Carmel L."/>
            <person name="Casola C."/>
            <person name="Choi J.H."/>
            <person name="Detter J.C."/>
            <person name="Dong Q."/>
            <person name="Dusheyko S."/>
            <person name="Eads B.D."/>
            <person name="Frohlich T."/>
            <person name="Geiler-Samerotte K.A."/>
            <person name="Gerlach D."/>
            <person name="Hatcher P."/>
            <person name="Jogdeo S."/>
            <person name="Krijgsveld J."/>
            <person name="Kriventseva E.V."/>
            <person name="Kultz D."/>
            <person name="Laforsch C."/>
            <person name="Lindquist E."/>
            <person name="Lopez J."/>
            <person name="Manak J.R."/>
            <person name="Muller J."/>
            <person name="Pangilinan J."/>
            <person name="Patwardhan R.P."/>
            <person name="Pitluck S."/>
            <person name="Pritham E.J."/>
            <person name="Rechtsteiner A."/>
            <person name="Rho M."/>
            <person name="Rogozin I.B."/>
            <person name="Sakarya O."/>
            <person name="Salamov A."/>
            <person name="Schaack S."/>
            <person name="Shapiro H."/>
            <person name="Shiga Y."/>
            <person name="Skalitzky C."/>
            <person name="Smith Z."/>
            <person name="Souvorov A."/>
            <person name="Sung W."/>
            <person name="Tang Z."/>
            <person name="Tsuchiya D."/>
            <person name="Tu H."/>
            <person name="Vos H."/>
            <person name="Wang M."/>
            <person name="Wolf Y.I."/>
            <person name="Yamagata H."/>
            <person name="Yamada T."/>
            <person name="Ye Y."/>
            <person name="Shaw J.R."/>
            <person name="Andrews J."/>
            <person name="Crease T.J."/>
            <person name="Tang H."/>
            <person name="Lucas S.M."/>
            <person name="Robertson H.M."/>
            <person name="Bork P."/>
            <person name="Koonin E.V."/>
            <person name="Zdobnov E.M."/>
            <person name="Grigoriev I.V."/>
            <person name="Lynch M."/>
            <person name="Boore J.L."/>
        </authorList>
    </citation>
    <scope>NUCLEOTIDE SEQUENCE [LARGE SCALE GENOMIC DNA]</scope>
</reference>
<dbReference type="InterPro" id="IPR021019">
    <property type="entry name" value="Mediator_Med30_met"/>
</dbReference>
<keyword evidence="5" id="KW-0010">Activator</keyword>
<keyword evidence="7" id="KW-0539">Nucleus</keyword>